<evidence type="ECO:0000313" key="2">
    <source>
        <dbReference type="EMBL" id="MFC6723690.1"/>
    </source>
</evidence>
<dbReference type="Proteomes" id="UP001596328">
    <property type="component" value="Unassembled WGS sequence"/>
</dbReference>
<gene>
    <name evidence="2" type="ORF">ACFQE1_04690</name>
</gene>
<protein>
    <submittedName>
        <fullName evidence="2">Uncharacterized protein</fullName>
    </submittedName>
</protein>
<dbReference type="AlphaFoldDB" id="A0ABD5RW64"/>
<feature type="region of interest" description="Disordered" evidence="1">
    <location>
        <begin position="70"/>
        <end position="89"/>
    </location>
</feature>
<evidence type="ECO:0000256" key="1">
    <source>
        <dbReference type="SAM" id="MobiDB-lite"/>
    </source>
</evidence>
<keyword evidence="3" id="KW-1185">Reference proteome</keyword>
<sequence>MTDQESPSDEWDPELYARRVGDYVEEQAEKNESERSTPRSAIAQYVSTDLDGKHSDDAITAALEAGLIREAEPDWFAPTQKQLSRQDGE</sequence>
<reference evidence="2 3" key="1">
    <citation type="journal article" date="2019" name="Int. J. Syst. Evol. Microbiol.">
        <title>The Global Catalogue of Microorganisms (GCM) 10K type strain sequencing project: providing services to taxonomists for standard genome sequencing and annotation.</title>
        <authorList>
            <consortium name="The Broad Institute Genomics Platform"/>
            <consortium name="The Broad Institute Genome Sequencing Center for Infectious Disease"/>
            <person name="Wu L."/>
            <person name="Ma J."/>
        </authorList>
    </citation>
    <scope>NUCLEOTIDE SEQUENCE [LARGE SCALE GENOMIC DNA]</scope>
    <source>
        <strain evidence="2 3">NBRC 111368</strain>
    </source>
</reference>
<organism evidence="2 3">
    <name type="scientific">Halobium palmae</name>
    <dbReference type="NCBI Taxonomy" id="1776492"/>
    <lineage>
        <taxon>Archaea</taxon>
        <taxon>Methanobacteriati</taxon>
        <taxon>Methanobacteriota</taxon>
        <taxon>Stenosarchaea group</taxon>
        <taxon>Halobacteria</taxon>
        <taxon>Halobacteriales</taxon>
        <taxon>Haloferacaceae</taxon>
        <taxon>Halobium</taxon>
    </lineage>
</organism>
<dbReference type="EMBL" id="JBHSWU010000036">
    <property type="protein sequence ID" value="MFC6723690.1"/>
    <property type="molecule type" value="Genomic_DNA"/>
</dbReference>
<proteinExistence type="predicted"/>
<accession>A0ABD5RW64</accession>
<evidence type="ECO:0000313" key="3">
    <source>
        <dbReference type="Proteomes" id="UP001596328"/>
    </source>
</evidence>
<comment type="caution">
    <text evidence="2">The sequence shown here is derived from an EMBL/GenBank/DDBJ whole genome shotgun (WGS) entry which is preliminary data.</text>
</comment>
<name>A0ABD5RW64_9EURY</name>